<evidence type="ECO:0000256" key="6">
    <source>
        <dbReference type="ARBA" id="ARBA00022989"/>
    </source>
</evidence>
<evidence type="ECO:0000256" key="3">
    <source>
        <dbReference type="ARBA" id="ARBA00022516"/>
    </source>
</evidence>
<keyword evidence="11" id="KW-0753">Steroid metabolism</keyword>
<evidence type="ECO:0000259" key="15">
    <source>
        <dbReference type="PROSITE" id="PS51751"/>
    </source>
</evidence>
<dbReference type="InterPro" id="IPR033118">
    <property type="entry name" value="EXPERA"/>
</dbReference>
<dbReference type="Proteomes" id="UP000053599">
    <property type="component" value="Unassembled WGS sequence"/>
</dbReference>
<dbReference type="GO" id="GO:0016020">
    <property type="term" value="C:membrane"/>
    <property type="evidence" value="ECO:0007669"/>
    <property type="project" value="UniProtKB-SubCell"/>
</dbReference>
<keyword evidence="3" id="KW-0444">Lipid biosynthesis</keyword>
<feature type="transmembrane region" description="Helical" evidence="14">
    <location>
        <begin position="199"/>
        <end position="219"/>
    </location>
</feature>
<protein>
    <recommendedName>
        <fullName evidence="15">EXPERA domain-containing protein</fullName>
    </recommendedName>
</protein>
<dbReference type="PANTHER" id="PTHR14207:SF0">
    <property type="entry name" value="3-BETA-HYDROXYSTEROID-DELTA(8),DELTA(7)-ISOMERASE"/>
    <property type="match status" value="1"/>
</dbReference>
<evidence type="ECO:0000313" key="16">
    <source>
        <dbReference type="EMBL" id="KIV81444.1"/>
    </source>
</evidence>
<proteinExistence type="inferred from homology"/>
<evidence type="ECO:0000256" key="7">
    <source>
        <dbReference type="ARBA" id="ARBA00023011"/>
    </source>
</evidence>
<evidence type="ECO:0000256" key="9">
    <source>
        <dbReference type="ARBA" id="ARBA00023136"/>
    </source>
</evidence>
<comment type="similarity">
    <text evidence="2">Belongs to the EBP family.</text>
</comment>
<evidence type="ECO:0000256" key="12">
    <source>
        <dbReference type="ARBA" id="ARBA00023235"/>
    </source>
</evidence>
<comment type="subcellular location">
    <subcellularLocation>
        <location evidence="1">Membrane</location>
        <topology evidence="1">Multi-pass membrane protein</topology>
    </subcellularLocation>
</comment>
<organism evidence="16 17">
    <name type="scientific">Exophiala sideris</name>
    <dbReference type="NCBI Taxonomy" id="1016849"/>
    <lineage>
        <taxon>Eukaryota</taxon>
        <taxon>Fungi</taxon>
        <taxon>Dikarya</taxon>
        <taxon>Ascomycota</taxon>
        <taxon>Pezizomycotina</taxon>
        <taxon>Eurotiomycetes</taxon>
        <taxon>Chaetothyriomycetidae</taxon>
        <taxon>Chaetothyriales</taxon>
        <taxon>Herpotrichiellaceae</taxon>
        <taxon>Exophiala</taxon>
    </lineage>
</organism>
<name>A0A0D1YKC1_9EURO</name>
<evidence type="ECO:0000256" key="14">
    <source>
        <dbReference type="SAM" id="Phobius"/>
    </source>
</evidence>
<dbReference type="PROSITE" id="PS51751">
    <property type="entry name" value="EXPERA"/>
    <property type="match status" value="1"/>
</dbReference>
<dbReference type="GO" id="GO:0000247">
    <property type="term" value="F:C-8 sterol isomerase activity"/>
    <property type="evidence" value="ECO:0007669"/>
    <property type="project" value="TreeGrafter"/>
</dbReference>
<keyword evidence="12" id="KW-0413">Isomerase</keyword>
<evidence type="ECO:0000256" key="5">
    <source>
        <dbReference type="ARBA" id="ARBA00022955"/>
    </source>
</evidence>
<dbReference type="PANTHER" id="PTHR14207">
    <property type="entry name" value="STEROL ISOMERASE"/>
    <property type="match status" value="1"/>
</dbReference>
<evidence type="ECO:0000256" key="10">
    <source>
        <dbReference type="ARBA" id="ARBA00023166"/>
    </source>
</evidence>
<dbReference type="GO" id="GO:0016126">
    <property type="term" value="P:sterol biosynthetic process"/>
    <property type="evidence" value="ECO:0007669"/>
    <property type="project" value="UniProtKB-KW"/>
</dbReference>
<feature type="transmembrane region" description="Helical" evidence="14">
    <location>
        <begin position="76"/>
        <end position="97"/>
    </location>
</feature>
<feature type="transmembrane region" description="Helical" evidence="14">
    <location>
        <begin position="128"/>
        <end position="153"/>
    </location>
</feature>
<accession>A0A0D1YKC1</accession>
<dbReference type="InterPro" id="IPR007905">
    <property type="entry name" value="EBP"/>
</dbReference>
<keyword evidence="8" id="KW-0443">Lipid metabolism</keyword>
<sequence>MNFLKKASPSLPETVADLKAVHPFYPVGVEIANFIANDKTVGQLLGVFAAGCVVILSATWFLASKAAPQLNKKDKLVVLWFCLTGSIHLFFEGYFSYNHTRMGGAQDLFGQMWKEYAMSDSRYLTSDPFVLCMETVTAVFWGPLSFLMIYFIITMHPLRYPLQAVVSLGQIYGDVLYYATCMFDHYYKSLTYCRPEAYYFWFYFFFMNFIWIVIPGILLTDSITTTAKAFKALDRLSHSLQGNGAATKPKANGHIKRA</sequence>
<evidence type="ECO:0000256" key="8">
    <source>
        <dbReference type="ARBA" id="ARBA00023098"/>
    </source>
</evidence>
<feature type="transmembrane region" description="Helical" evidence="14">
    <location>
        <begin position="160"/>
        <end position="179"/>
    </location>
</feature>
<evidence type="ECO:0000256" key="4">
    <source>
        <dbReference type="ARBA" id="ARBA00022692"/>
    </source>
</evidence>
<keyword evidence="4 13" id="KW-0812">Transmembrane</keyword>
<keyword evidence="9 13" id="KW-0472">Membrane</keyword>
<keyword evidence="10" id="KW-1207">Sterol metabolism</keyword>
<reference evidence="16 17" key="1">
    <citation type="submission" date="2015-01" db="EMBL/GenBank/DDBJ databases">
        <title>The Genome Sequence of Exophiala sideris CBS121828.</title>
        <authorList>
            <consortium name="The Broad Institute Genomics Platform"/>
            <person name="Cuomo C."/>
            <person name="de Hoog S."/>
            <person name="Gorbushina A."/>
            <person name="Stielow B."/>
            <person name="Teixiera M."/>
            <person name="Abouelleil A."/>
            <person name="Chapman S.B."/>
            <person name="Priest M."/>
            <person name="Young S.K."/>
            <person name="Wortman J."/>
            <person name="Nusbaum C."/>
            <person name="Birren B."/>
        </authorList>
    </citation>
    <scope>NUCLEOTIDE SEQUENCE [LARGE SCALE GENOMIC DNA]</scope>
    <source>
        <strain evidence="16 17">CBS 121828</strain>
    </source>
</reference>
<dbReference type="OrthoDB" id="58557at2759"/>
<feature type="domain" description="EXPERA" evidence="15">
    <location>
        <begin position="73"/>
        <end position="219"/>
    </location>
</feature>
<dbReference type="HOGENOM" id="CLU_072128_0_0_1"/>
<evidence type="ECO:0000313" key="17">
    <source>
        <dbReference type="Proteomes" id="UP000053599"/>
    </source>
</evidence>
<evidence type="ECO:0000256" key="13">
    <source>
        <dbReference type="PROSITE-ProRule" id="PRU01087"/>
    </source>
</evidence>
<keyword evidence="6 13" id="KW-1133">Transmembrane helix</keyword>
<gene>
    <name evidence="16" type="ORF">PV11_03633</name>
</gene>
<dbReference type="Pfam" id="PF05241">
    <property type="entry name" value="EBP"/>
    <property type="match status" value="1"/>
</dbReference>
<dbReference type="GO" id="GO:0004769">
    <property type="term" value="F:steroid Delta-isomerase activity"/>
    <property type="evidence" value="ECO:0007669"/>
    <property type="project" value="TreeGrafter"/>
</dbReference>
<dbReference type="GO" id="GO:0005783">
    <property type="term" value="C:endoplasmic reticulum"/>
    <property type="evidence" value="ECO:0007669"/>
    <property type="project" value="TreeGrafter"/>
</dbReference>
<keyword evidence="5" id="KW-0752">Steroid biosynthesis</keyword>
<dbReference type="AlphaFoldDB" id="A0A0D1YKC1"/>
<evidence type="ECO:0000256" key="2">
    <source>
        <dbReference type="ARBA" id="ARBA00008337"/>
    </source>
</evidence>
<feature type="transmembrane region" description="Helical" evidence="14">
    <location>
        <begin position="44"/>
        <end position="64"/>
    </location>
</feature>
<keyword evidence="7" id="KW-0756">Sterol biosynthesis</keyword>
<dbReference type="GO" id="GO:0047750">
    <property type="term" value="F:cholestenol delta-isomerase activity"/>
    <property type="evidence" value="ECO:0007669"/>
    <property type="project" value="InterPro"/>
</dbReference>
<evidence type="ECO:0000256" key="11">
    <source>
        <dbReference type="ARBA" id="ARBA00023221"/>
    </source>
</evidence>
<evidence type="ECO:0000256" key="1">
    <source>
        <dbReference type="ARBA" id="ARBA00004141"/>
    </source>
</evidence>
<dbReference type="STRING" id="1016849.A0A0D1YKC1"/>
<dbReference type="EMBL" id="KN846952">
    <property type="protein sequence ID" value="KIV81444.1"/>
    <property type="molecule type" value="Genomic_DNA"/>
</dbReference>